<feature type="compositionally biased region" description="Acidic residues" evidence="1">
    <location>
        <begin position="847"/>
        <end position="858"/>
    </location>
</feature>
<name>A0AAQ3NS93_VIGMU</name>
<evidence type="ECO:0000256" key="1">
    <source>
        <dbReference type="SAM" id="MobiDB-lite"/>
    </source>
</evidence>
<dbReference type="PANTHER" id="PTHR10775:SF193">
    <property type="entry name" value="DUF4216 DOMAIN-CONTAINING PROTEIN"/>
    <property type="match status" value="1"/>
</dbReference>
<dbReference type="InterPro" id="IPR004242">
    <property type="entry name" value="Transposase_21"/>
</dbReference>
<feature type="region of interest" description="Disordered" evidence="1">
    <location>
        <begin position="828"/>
        <end position="868"/>
    </location>
</feature>
<feature type="region of interest" description="Disordered" evidence="1">
    <location>
        <begin position="448"/>
        <end position="567"/>
    </location>
</feature>
<feature type="compositionally biased region" description="Pro residues" evidence="1">
    <location>
        <begin position="461"/>
        <end position="480"/>
    </location>
</feature>
<dbReference type="Proteomes" id="UP001374535">
    <property type="component" value="Chromosome 4"/>
</dbReference>
<feature type="compositionally biased region" description="Polar residues" evidence="1">
    <location>
        <begin position="828"/>
        <end position="846"/>
    </location>
</feature>
<dbReference type="Pfam" id="PF02992">
    <property type="entry name" value="Transposase_21"/>
    <property type="match status" value="1"/>
</dbReference>
<feature type="domain" description="Transposase-associated" evidence="2">
    <location>
        <begin position="8"/>
        <end position="88"/>
    </location>
</feature>
<dbReference type="Pfam" id="PF13963">
    <property type="entry name" value="Transpos_assoc"/>
    <property type="match status" value="1"/>
</dbReference>
<dbReference type="PANTHER" id="PTHR10775">
    <property type="entry name" value="OS08G0208400 PROTEIN"/>
    <property type="match status" value="1"/>
</dbReference>
<evidence type="ECO:0000313" key="3">
    <source>
        <dbReference type="EMBL" id="WVZ15476.1"/>
    </source>
</evidence>
<reference evidence="3 4" key="1">
    <citation type="journal article" date="2023" name="Life. Sci Alliance">
        <title>Evolutionary insights into 3D genome organization and epigenetic landscape of Vigna mungo.</title>
        <authorList>
            <person name="Junaid A."/>
            <person name="Singh B."/>
            <person name="Bhatia S."/>
        </authorList>
    </citation>
    <scope>NUCLEOTIDE SEQUENCE [LARGE SCALE GENOMIC DNA]</scope>
    <source>
        <strain evidence="3">Urdbean</strain>
    </source>
</reference>
<dbReference type="InterPro" id="IPR004252">
    <property type="entry name" value="Probable_transposase_24"/>
</dbReference>
<evidence type="ECO:0000313" key="4">
    <source>
        <dbReference type="Proteomes" id="UP001374535"/>
    </source>
</evidence>
<organism evidence="3 4">
    <name type="scientific">Vigna mungo</name>
    <name type="common">Black gram</name>
    <name type="synonym">Phaseolus mungo</name>
    <dbReference type="NCBI Taxonomy" id="3915"/>
    <lineage>
        <taxon>Eukaryota</taxon>
        <taxon>Viridiplantae</taxon>
        <taxon>Streptophyta</taxon>
        <taxon>Embryophyta</taxon>
        <taxon>Tracheophyta</taxon>
        <taxon>Spermatophyta</taxon>
        <taxon>Magnoliopsida</taxon>
        <taxon>eudicotyledons</taxon>
        <taxon>Gunneridae</taxon>
        <taxon>Pentapetalae</taxon>
        <taxon>rosids</taxon>
        <taxon>fabids</taxon>
        <taxon>Fabales</taxon>
        <taxon>Fabaceae</taxon>
        <taxon>Papilionoideae</taxon>
        <taxon>50 kb inversion clade</taxon>
        <taxon>NPAAA clade</taxon>
        <taxon>indigoferoid/millettioid clade</taxon>
        <taxon>Phaseoleae</taxon>
        <taxon>Vigna</taxon>
    </lineage>
</organism>
<dbReference type="AlphaFoldDB" id="A0AAQ3NS93"/>
<feature type="compositionally biased region" description="Low complexity" evidence="1">
    <location>
        <begin position="481"/>
        <end position="501"/>
    </location>
</feature>
<protein>
    <recommendedName>
        <fullName evidence="2">Transposase-associated domain-containing protein</fullName>
    </recommendedName>
</protein>
<dbReference type="EMBL" id="CP144697">
    <property type="protein sequence ID" value="WVZ15476.1"/>
    <property type="molecule type" value="Genomic_DNA"/>
</dbReference>
<accession>A0AAQ3NS93</accession>
<sequence length="1057" mass="118919">MAHFPNLRGWMYDRCYSGRRGLKETFVVGVNEFVETARRYKYYALDGGIRCPCIKCECTKILKDEEVKVHLYQKGFMPNYKVWTFHGEEMPSTSTAHENRPVSGSNTIVHTSEIDQFTYMQEMVDDALRRHAEQEPNNSRDEESPNESTQRFYNLLAEANQPVFEGSSESKLSVCIRLMAGKSNWNVPNQAVDHFTKLVLDLTPLNNSLSKNYYEAKRCVSKLGLEAKKIDCCVNGCMLFYDNDIGRNDASLVECKFCGHPRFQTLHPGRRQKKPISFKSMFYLPIISRLQRMFSSIQTAKHMTWHDDNKSEGVLRHSSDGEAWKHFNRKHPSFASDARNVRLGLCSDGFTPYIQASASPYSCWPVIVTPYNLPPEMCMTKPYMFLTCIIPGPSNPKSRIDVYLEPLIDDLKKLWTGIWTYDVSRKQNTDRSLHVLTRARRSFGDTFSNAIARPDVGSSRRPPPPSTAPIPSTAPTPSVGPTPSTIGPTPSTIGPTPSVVGPTPPTIVPTPSVVGQTPYIHPSSIPTPPSTPSPDVHQASADAADSADTTDLDDPAPHDRPFIEPCGKGFLPSRVASQAITRTIKQQFLQPWPSWEVISDDDKKLFWERFKAVEHETQIHKNFNMKASHRLSEMFRDARIVGQRPYWVGEHIWNSLLAHWNTPQYRIKCATAHKNRTSEKGGALHTGGSITTHEHAIRMAAALGRVVHVDEVFTQTHIRKGTGEYVDERSRKTIIDTGNTRGGTGADEEMIRTQCWVDTVEGKKKGRLYGVGQLASHYSAGRGGIFRHQPSTSTIFDPNNVVSKDAYDSLLAIFENLENLVRTLVPQQGHTAPSSSQQPPFQTTVVQDEDSDDSDDRDDPNPDGFGFNREANWLQKRLSKLQTASRPSLTHFRTALPRAAWPSVLPTALWPSVLPTACGLRYYRGLLGPRCRRRQAVSKVGLPTASGLYRGLFSIVKHNEKTEERKLTWKMQSSGEKKAKTMCWLANRWVKKVIIHLSGRHIGISYNETDVYMSDRLVGIINFCHIDVGAPSMWRDPTSIRLKTVTTHLPGRLISVS</sequence>
<dbReference type="InterPro" id="IPR029480">
    <property type="entry name" value="Transpos_assoc"/>
</dbReference>
<evidence type="ECO:0000259" key="2">
    <source>
        <dbReference type="Pfam" id="PF13963"/>
    </source>
</evidence>
<proteinExistence type="predicted"/>
<dbReference type="Pfam" id="PF03004">
    <property type="entry name" value="Transposase_24"/>
    <property type="match status" value="1"/>
</dbReference>
<feature type="compositionally biased region" description="Low complexity" evidence="1">
    <location>
        <begin position="509"/>
        <end position="524"/>
    </location>
</feature>
<keyword evidence="4" id="KW-1185">Reference proteome</keyword>
<gene>
    <name evidence="3" type="ORF">V8G54_013042</name>
</gene>